<sequence length="115" mass="12371">FNSWLAINNYPAALALSCLTVPPLPQLSNTCCKEKTLTSLRSPEGTVLPPGPTWSWESELQTGRAQVWPEASLVVKPLQSVLTPPLTSLLGLIRALMMGEMTQNPTGPLGSVPFD</sequence>
<reference evidence="2 3" key="1">
    <citation type="submission" date="2017-08" db="EMBL/GenBank/DDBJ databases">
        <title>USMARCv1.0.</title>
        <authorList>
            <person name="Hannum G.I."/>
            <person name="Koren S."/>
            <person name="Schroeder S.G."/>
            <person name="Chin S.C."/>
            <person name="Nonneman D.J."/>
            <person name="Becker S.A."/>
            <person name="Rosen B.D."/>
            <person name="Bickhart D.M."/>
            <person name="Putnam N.H."/>
            <person name="Green R.E."/>
            <person name="Tuggle C.K."/>
            <person name="Liu H."/>
            <person name="Rohrer G.A."/>
            <person name="Warr A."/>
            <person name="Hall R."/>
            <person name="Kim K."/>
            <person name="Hume D.A."/>
            <person name="Talbot R."/>
            <person name="Chow W."/>
            <person name="Howe K."/>
            <person name="Schwartz A.S."/>
            <person name="Watson M."/>
            <person name="Archibald A.L."/>
            <person name="Phillippy A.M."/>
            <person name="Smith T.P.L."/>
        </authorList>
    </citation>
    <scope>NUCLEOTIDE SEQUENCE [LARGE SCALE GENOMIC DNA]</scope>
</reference>
<dbReference type="AlphaFoldDB" id="A0A4X1UJ07"/>
<evidence type="ECO:0000313" key="3">
    <source>
        <dbReference type="Proteomes" id="UP000314985"/>
    </source>
</evidence>
<reference evidence="2" key="2">
    <citation type="submission" date="2025-08" db="UniProtKB">
        <authorList>
            <consortium name="Ensembl"/>
        </authorList>
    </citation>
    <scope>IDENTIFICATION</scope>
</reference>
<keyword evidence="1" id="KW-0732">Signal</keyword>
<proteinExistence type="predicted"/>
<dbReference type="Proteomes" id="UP000314985">
    <property type="component" value="Chromosome 6"/>
</dbReference>
<feature type="signal peptide" evidence="1">
    <location>
        <begin position="1"/>
        <end position="15"/>
    </location>
</feature>
<dbReference type="Ensembl" id="ENSSSCT00070033646.1">
    <property type="protein sequence ID" value="ENSSSCP00070028080.1"/>
    <property type="gene ID" value="ENSSSCG00070017066.1"/>
</dbReference>
<accession>A0A4X1UJ07</accession>
<evidence type="ECO:0000313" key="2">
    <source>
        <dbReference type="Ensembl" id="ENSSSCP00070028080.1"/>
    </source>
</evidence>
<organism evidence="2 3">
    <name type="scientific">Sus scrofa</name>
    <name type="common">Pig</name>
    <dbReference type="NCBI Taxonomy" id="9823"/>
    <lineage>
        <taxon>Eukaryota</taxon>
        <taxon>Metazoa</taxon>
        <taxon>Chordata</taxon>
        <taxon>Craniata</taxon>
        <taxon>Vertebrata</taxon>
        <taxon>Euteleostomi</taxon>
        <taxon>Mammalia</taxon>
        <taxon>Eutheria</taxon>
        <taxon>Laurasiatheria</taxon>
        <taxon>Artiodactyla</taxon>
        <taxon>Suina</taxon>
        <taxon>Suidae</taxon>
        <taxon>Sus</taxon>
    </lineage>
</organism>
<evidence type="ECO:0000256" key="1">
    <source>
        <dbReference type="SAM" id="SignalP"/>
    </source>
</evidence>
<protein>
    <submittedName>
        <fullName evidence="2">Uncharacterized protein</fullName>
    </submittedName>
</protein>
<name>A0A4X1UJ07_PIG</name>
<feature type="chain" id="PRO_5021260324" evidence="1">
    <location>
        <begin position="16"/>
        <end position="115"/>
    </location>
</feature>